<evidence type="ECO:0000256" key="1">
    <source>
        <dbReference type="ARBA" id="ARBA00010050"/>
    </source>
</evidence>
<organism evidence="6 7">
    <name type="scientific">Ascodesmis nigricans</name>
    <dbReference type="NCBI Taxonomy" id="341454"/>
    <lineage>
        <taxon>Eukaryota</taxon>
        <taxon>Fungi</taxon>
        <taxon>Dikarya</taxon>
        <taxon>Ascomycota</taxon>
        <taxon>Pezizomycotina</taxon>
        <taxon>Pezizomycetes</taxon>
        <taxon>Pezizales</taxon>
        <taxon>Ascodesmidaceae</taxon>
        <taxon>Ascodesmis</taxon>
    </lineage>
</organism>
<dbReference type="EMBL" id="ML220114">
    <property type="protein sequence ID" value="TGZ82965.1"/>
    <property type="molecule type" value="Genomic_DNA"/>
</dbReference>
<dbReference type="AlphaFoldDB" id="A0A4V3SJ82"/>
<keyword evidence="5" id="KW-0472">Membrane</keyword>
<name>A0A4V3SJ82_9PEZI</name>
<evidence type="ECO:0000256" key="4">
    <source>
        <dbReference type="PROSITE-ProRule" id="PRU00339"/>
    </source>
</evidence>
<dbReference type="InParanoid" id="A0A4V3SJ82"/>
<dbReference type="InterPro" id="IPR000744">
    <property type="entry name" value="NSF_attach"/>
</dbReference>
<dbReference type="FunCoup" id="A0A4V3SJ82">
    <property type="interactions" value="907"/>
</dbReference>
<dbReference type="Proteomes" id="UP000298138">
    <property type="component" value="Unassembled WGS sequence"/>
</dbReference>
<keyword evidence="4" id="KW-0802">TPR repeat</keyword>
<dbReference type="GO" id="GO:0006886">
    <property type="term" value="P:intracellular protein transport"/>
    <property type="evidence" value="ECO:0007669"/>
    <property type="project" value="UniProtKB-UniRule"/>
</dbReference>
<dbReference type="PANTHER" id="PTHR13768">
    <property type="entry name" value="SOLUBLE NSF ATTACHMENT PROTEIN SNAP"/>
    <property type="match status" value="1"/>
</dbReference>
<keyword evidence="5" id="KW-0931">ER-Golgi transport</keyword>
<dbReference type="GO" id="GO:0019905">
    <property type="term" value="F:syntaxin binding"/>
    <property type="evidence" value="ECO:0007669"/>
    <property type="project" value="TreeGrafter"/>
</dbReference>
<reference evidence="6 7" key="1">
    <citation type="submission" date="2019-04" db="EMBL/GenBank/DDBJ databases">
        <title>Comparative genomics and transcriptomics to analyze fruiting body development in filamentous ascomycetes.</title>
        <authorList>
            <consortium name="DOE Joint Genome Institute"/>
            <person name="Lutkenhaus R."/>
            <person name="Traeger S."/>
            <person name="Breuer J."/>
            <person name="Kuo A."/>
            <person name="Lipzen A."/>
            <person name="Pangilinan J."/>
            <person name="Dilworth D."/>
            <person name="Sandor L."/>
            <person name="Poggeler S."/>
            <person name="Barry K."/>
            <person name="Grigoriev I.V."/>
            <person name="Nowrousian M."/>
        </authorList>
    </citation>
    <scope>NUCLEOTIDE SEQUENCE [LARGE SCALE GENOMIC DNA]</scope>
    <source>
        <strain evidence="6 7">CBS 389.68</strain>
    </source>
</reference>
<evidence type="ECO:0000256" key="2">
    <source>
        <dbReference type="ARBA" id="ARBA00022448"/>
    </source>
</evidence>
<proteinExistence type="inferred from homology"/>
<comment type="similarity">
    <text evidence="1 5">Belongs to the SNAP family.</text>
</comment>
<keyword evidence="2 5" id="KW-0813">Transport</keyword>
<dbReference type="PROSITE" id="PS50005">
    <property type="entry name" value="TPR"/>
    <property type="match status" value="1"/>
</dbReference>
<evidence type="ECO:0000256" key="3">
    <source>
        <dbReference type="ARBA" id="ARBA00022927"/>
    </source>
</evidence>
<comment type="subcellular location">
    <subcellularLocation>
        <location evidence="5">Membrane</location>
        <topology evidence="5">Peripheral membrane protein</topology>
    </subcellularLocation>
</comment>
<comment type="function">
    <text evidence="5">Required for vesicular transport between the endoplasmic reticulum and the Golgi apparatus.</text>
</comment>
<dbReference type="InterPro" id="IPR019734">
    <property type="entry name" value="TPR_rpt"/>
</dbReference>
<dbReference type="OrthoDB" id="9984275at2759"/>
<dbReference type="GO" id="GO:0005483">
    <property type="term" value="F:soluble NSF attachment protein activity"/>
    <property type="evidence" value="ECO:0007669"/>
    <property type="project" value="TreeGrafter"/>
</dbReference>
<dbReference type="GO" id="GO:0005774">
    <property type="term" value="C:vacuolar membrane"/>
    <property type="evidence" value="ECO:0007669"/>
    <property type="project" value="TreeGrafter"/>
</dbReference>
<feature type="repeat" description="TPR" evidence="4">
    <location>
        <begin position="161"/>
        <end position="194"/>
    </location>
</feature>
<dbReference type="SMART" id="SM00028">
    <property type="entry name" value="TPR"/>
    <property type="match status" value="2"/>
</dbReference>
<dbReference type="CDD" id="cd15832">
    <property type="entry name" value="SNAP"/>
    <property type="match status" value="1"/>
</dbReference>
<dbReference type="Gene3D" id="1.25.40.10">
    <property type="entry name" value="Tetratricopeptide repeat domain"/>
    <property type="match status" value="1"/>
</dbReference>
<sequence>MNDPRSLLTQADKLAASAEGGFSLGSFFGSGKTDRLEQAADLYTQGANSYKAQNMYIEAAKAFEKAANVQQRLNEPDDAAMSFVEASRAYDDGNDPHSAVRAMAPALDQFTLRGNFRRVADYKKDLAVIYHMKIGDHRAAVNLYQEAGDRYKGNRSPSLASKMYQEAALLLAVEKEYGEAVGMFEETITLLPENLQKFQAPGYALNAGICSLCNGDVIDTRKKLNEYQERGWLTPQHRELMLLQNLLQAIEEQNGEMFSDHLFNYSQVNTLDAWKTELLLRIKNTLSAAPPVHEETGEVDLS</sequence>
<keyword evidence="7" id="KW-1185">Reference proteome</keyword>
<dbReference type="GO" id="GO:0031201">
    <property type="term" value="C:SNARE complex"/>
    <property type="evidence" value="ECO:0007669"/>
    <property type="project" value="TreeGrafter"/>
</dbReference>
<evidence type="ECO:0000313" key="6">
    <source>
        <dbReference type="EMBL" id="TGZ82965.1"/>
    </source>
</evidence>
<dbReference type="STRING" id="341454.A0A4V3SJ82"/>
<protein>
    <submittedName>
        <fullName evidence="6">TPR-like protein</fullName>
    </submittedName>
</protein>
<dbReference type="GO" id="GO:0035494">
    <property type="term" value="P:SNARE complex disassembly"/>
    <property type="evidence" value="ECO:0007669"/>
    <property type="project" value="TreeGrafter"/>
</dbReference>
<evidence type="ECO:0000256" key="5">
    <source>
        <dbReference type="RuleBase" id="RU367013"/>
    </source>
</evidence>
<gene>
    <name evidence="6" type="ORF">EX30DRAFT_328876</name>
</gene>
<keyword evidence="3 5" id="KW-0653">Protein transport</keyword>
<dbReference type="InterPro" id="IPR011990">
    <property type="entry name" value="TPR-like_helical_dom_sf"/>
</dbReference>
<evidence type="ECO:0000313" key="7">
    <source>
        <dbReference type="Proteomes" id="UP000298138"/>
    </source>
</evidence>
<dbReference type="SUPFAM" id="SSF48452">
    <property type="entry name" value="TPR-like"/>
    <property type="match status" value="1"/>
</dbReference>
<dbReference type="Pfam" id="PF14938">
    <property type="entry name" value="SNAP"/>
    <property type="match status" value="1"/>
</dbReference>
<accession>A0A4V3SJ82</accession>
<dbReference type="PANTHER" id="PTHR13768:SF8">
    <property type="entry name" value="ALPHA-SOLUBLE NSF ATTACHMENT PROTEIN"/>
    <property type="match status" value="1"/>
</dbReference>
<dbReference type="PRINTS" id="PR00448">
    <property type="entry name" value="NSFATTACHMNT"/>
</dbReference>